<dbReference type="Proteomes" id="UP000218811">
    <property type="component" value="Unassembled WGS sequence"/>
</dbReference>
<dbReference type="EMBL" id="KB467898">
    <property type="protein sequence ID" value="PCH36769.1"/>
    <property type="molecule type" value="Genomic_DNA"/>
</dbReference>
<sequence>MCPSSRSMGAGRDMASVVARPISGNGGSVSCSSPPGLNVPPYERPDAWIFVASSWYDSGRETGAYSGLSRCVCGRESVA</sequence>
<proteinExistence type="predicted"/>
<gene>
    <name evidence="1" type="ORF">WOLCODRAFT_140576</name>
</gene>
<dbReference type="AlphaFoldDB" id="A0A2H3JDG0"/>
<reference evidence="1 2" key="1">
    <citation type="journal article" date="2012" name="Science">
        <title>The Paleozoic origin of enzymatic lignin decomposition reconstructed from 31 fungal genomes.</title>
        <authorList>
            <person name="Floudas D."/>
            <person name="Binder M."/>
            <person name="Riley R."/>
            <person name="Barry K."/>
            <person name="Blanchette R.A."/>
            <person name="Henrissat B."/>
            <person name="Martinez A.T."/>
            <person name="Otillar R."/>
            <person name="Spatafora J.W."/>
            <person name="Yadav J.S."/>
            <person name="Aerts A."/>
            <person name="Benoit I."/>
            <person name="Boyd A."/>
            <person name="Carlson A."/>
            <person name="Copeland A."/>
            <person name="Coutinho P.M."/>
            <person name="de Vries R.P."/>
            <person name="Ferreira P."/>
            <person name="Findley K."/>
            <person name="Foster B."/>
            <person name="Gaskell J."/>
            <person name="Glotzer D."/>
            <person name="Gorecki P."/>
            <person name="Heitman J."/>
            <person name="Hesse C."/>
            <person name="Hori C."/>
            <person name="Igarashi K."/>
            <person name="Jurgens J.A."/>
            <person name="Kallen N."/>
            <person name="Kersten P."/>
            <person name="Kohler A."/>
            <person name="Kuees U."/>
            <person name="Kumar T.K.A."/>
            <person name="Kuo A."/>
            <person name="LaButti K."/>
            <person name="Larrondo L.F."/>
            <person name="Lindquist E."/>
            <person name="Ling A."/>
            <person name="Lombard V."/>
            <person name="Lucas S."/>
            <person name="Lundell T."/>
            <person name="Martin R."/>
            <person name="McLaughlin D.J."/>
            <person name="Morgenstern I."/>
            <person name="Morin E."/>
            <person name="Murat C."/>
            <person name="Nagy L.G."/>
            <person name="Nolan M."/>
            <person name="Ohm R.A."/>
            <person name="Patyshakuliyeva A."/>
            <person name="Rokas A."/>
            <person name="Ruiz-Duenas F.J."/>
            <person name="Sabat G."/>
            <person name="Salamov A."/>
            <person name="Samejima M."/>
            <person name="Schmutz J."/>
            <person name="Slot J.C."/>
            <person name="St John F."/>
            <person name="Stenlid J."/>
            <person name="Sun H."/>
            <person name="Sun S."/>
            <person name="Syed K."/>
            <person name="Tsang A."/>
            <person name="Wiebenga A."/>
            <person name="Young D."/>
            <person name="Pisabarro A."/>
            <person name="Eastwood D.C."/>
            <person name="Martin F."/>
            <person name="Cullen D."/>
            <person name="Grigoriev I.V."/>
            <person name="Hibbett D.S."/>
        </authorList>
    </citation>
    <scope>NUCLEOTIDE SEQUENCE [LARGE SCALE GENOMIC DNA]</scope>
    <source>
        <strain evidence="1 2">MD-104</strain>
    </source>
</reference>
<feature type="non-terminal residue" evidence="1">
    <location>
        <position position="79"/>
    </location>
</feature>
<name>A0A2H3JDG0_WOLCO</name>
<evidence type="ECO:0000313" key="2">
    <source>
        <dbReference type="Proteomes" id="UP000218811"/>
    </source>
</evidence>
<dbReference type="PROSITE" id="PS51257">
    <property type="entry name" value="PROKAR_LIPOPROTEIN"/>
    <property type="match status" value="1"/>
</dbReference>
<organism evidence="1 2">
    <name type="scientific">Wolfiporia cocos (strain MD-104)</name>
    <name type="common">Brown rot fungus</name>
    <dbReference type="NCBI Taxonomy" id="742152"/>
    <lineage>
        <taxon>Eukaryota</taxon>
        <taxon>Fungi</taxon>
        <taxon>Dikarya</taxon>
        <taxon>Basidiomycota</taxon>
        <taxon>Agaricomycotina</taxon>
        <taxon>Agaricomycetes</taxon>
        <taxon>Polyporales</taxon>
        <taxon>Phaeolaceae</taxon>
        <taxon>Wolfiporia</taxon>
    </lineage>
</organism>
<evidence type="ECO:0000313" key="1">
    <source>
        <dbReference type="EMBL" id="PCH36769.1"/>
    </source>
</evidence>
<keyword evidence="2" id="KW-1185">Reference proteome</keyword>
<accession>A0A2H3JDG0</accession>
<protein>
    <submittedName>
        <fullName evidence="1">Uncharacterized protein</fullName>
    </submittedName>
</protein>